<reference evidence="1 2" key="1">
    <citation type="submission" date="2020-02" db="EMBL/GenBank/DDBJ databases">
        <authorList>
            <person name="Ferguson B K."/>
        </authorList>
    </citation>
    <scope>NUCLEOTIDE SEQUENCE [LARGE SCALE GENOMIC DNA]</scope>
</reference>
<gene>
    <name evidence="1" type="ORF">NTEN_LOCUS13594</name>
</gene>
<sequence>MQTTDSLPDHLLYENEPTGPESCALAWISVITLPPPLYSLATWIVNQSILLSLPVYATSRLPVIPAGVRGCPIR</sequence>
<evidence type="ECO:0000313" key="2">
    <source>
        <dbReference type="Proteomes" id="UP000479000"/>
    </source>
</evidence>
<proteinExistence type="predicted"/>
<name>A0A6H5GV70_9HEMI</name>
<dbReference type="AlphaFoldDB" id="A0A6H5GV70"/>
<dbReference type="Proteomes" id="UP000479000">
    <property type="component" value="Unassembled WGS sequence"/>
</dbReference>
<organism evidence="1 2">
    <name type="scientific">Nesidiocoris tenuis</name>
    <dbReference type="NCBI Taxonomy" id="355587"/>
    <lineage>
        <taxon>Eukaryota</taxon>
        <taxon>Metazoa</taxon>
        <taxon>Ecdysozoa</taxon>
        <taxon>Arthropoda</taxon>
        <taxon>Hexapoda</taxon>
        <taxon>Insecta</taxon>
        <taxon>Pterygota</taxon>
        <taxon>Neoptera</taxon>
        <taxon>Paraneoptera</taxon>
        <taxon>Hemiptera</taxon>
        <taxon>Heteroptera</taxon>
        <taxon>Panheteroptera</taxon>
        <taxon>Cimicomorpha</taxon>
        <taxon>Miridae</taxon>
        <taxon>Dicyphina</taxon>
        <taxon>Nesidiocoris</taxon>
    </lineage>
</organism>
<accession>A0A6H5GV70</accession>
<dbReference type="EMBL" id="CADCXU010020413">
    <property type="protein sequence ID" value="CAB0008348.1"/>
    <property type="molecule type" value="Genomic_DNA"/>
</dbReference>
<keyword evidence="2" id="KW-1185">Reference proteome</keyword>
<feature type="non-terminal residue" evidence="1">
    <location>
        <position position="74"/>
    </location>
</feature>
<evidence type="ECO:0000313" key="1">
    <source>
        <dbReference type="EMBL" id="CAB0008348.1"/>
    </source>
</evidence>
<protein>
    <submittedName>
        <fullName evidence="1">Uncharacterized protein</fullName>
    </submittedName>
</protein>